<protein>
    <submittedName>
        <fullName evidence="2">Uncharacterized protein</fullName>
    </submittedName>
</protein>
<evidence type="ECO:0000256" key="1">
    <source>
        <dbReference type="SAM" id="MobiDB-lite"/>
    </source>
</evidence>
<name>W7J537_9PSEU</name>
<proteinExistence type="predicted"/>
<organism evidence="2 3">
    <name type="scientific">Actinokineospora spheciospongiae</name>
    <dbReference type="NCBI Taxonomy" id="909613"/>
    <lineage>
        <taxon>Bacteria</taxon>
        <taxon>Bacillati</taxon>
        <taxon>Actinomycetota</taxon>
        <taxon>Actinomycetes</taxon>
        <taxon>Pseudonocardiales</taxon>
        <taxon>Pseudonocardiaceae</taxon>
        <taxon>Actinokineospora</taxon>
    </lineage>
</organism>
<dbReference type="STRING" id="909613.UO65_3485"/>
<dbReference type="AlphaFoldDB" id="W7J537"/>
<dbReference type="Proteomes" id="UP000019277">
    <property type="component" value="Unassembled WGS sequence"/>
</dbReference>
<reference evidence="2 3" key="1">
    <citation type="journal article" date="2014" name="Genome Announc.">
        <title>Draft Genome Sequence of the Antitrypanosomally Active Sponge-Associated Bacterium Actinokineospora sp. Strain EG49.</title>
        <authorList>
            <person name="Harjes J."/>
            <person name="Ryu T."/>
            <person name="Abdelmohsen U.R."/>
            <person name="Moitinho-Silva L."/>
            <person name="Horn H."/>
            <person name="Ravasi T."/>
            <person name="Hentschel U."/>
        </authorList>
    </citation>
    <scope>NUCLEOTIDE SEQUENCE [LARGE SCALE GENOMIC DNA]</scope>
    <source>
        <strain evidence="2 3">EG49</strain>
    </source>
</reference>
<keyword evidence="3" id="KW-1185">Reference proteome</keyword>
<accession>W7J537</accession>
<comment type="caution">
    <text evidence="2">The sequence shown here is derived from an EMBL/GenBank/DDBJ whole genome shotgun (WGS) entry which is preliminary data.</text>
</comment>
<evidence type="ECO:0000313" key="2">
    <source>
        <dbReference type="EMBL" id="EWC61219.1"/>
    </source>
</evidence>
<feature type="region of interest" description="Disordered" evidence="1">
    <location>
        <begin position="29"/>
        <end position="57"/>
    </location>
</feature>
<sequence>MDLGVLHARQSLPHGLDAGNLLGCGHQPMLRAGSRGGPRGWHAPQPLSRAPCDDPGAVRNLVTPRAG</sequence>
<evidence type="ECO:0000313" key="3">
    <source>
        <dbReference type="Proteomes" id="UP000019277"/>
    </source>
</evidence>
<gene>
    <name evidence="2" type="ORF">UO65_3485</name>
</gene>
<dbReference type="EMBL" id="AYXG01000123">
    <property type="protein sequence ID" value="EWC61219.1"/>
    <property type="molecule type" value="Genomic_DNA"/>
</dbReference>